<dbReference type="RefSeq" id="WP_376919571.1">
    <property type="nucleotide sequence ID" value="NZ_JBHRSW010000011.1"/>
</dbReference>
<feature type="domain" description="Tetracyclin repressor SlmA-like C-terminal" evidence="1">
    <location>
        <begin position="18"/>
        <end position="124"/>
    </location>
</feature>
<evidence type="ECO:0000313" key="3">
    <source>
        <dbReference type="Proteomes" id="UP001595478"/>
    </source>
</evidence>
<comment type="caution">
    <text evidence="2">The sequence shown here is derived from an EMBL/GenBank/DDBJ whole genome shotgun (WGS) entry which is preliminary data.</text>
</comment>
<proteinExistence type="predicted"/>
<reference evidence="3" key="1">
    <citation type="journal article" date="2019" name="Int. J. Syst. Evol. Microbiol.">
        <title>The Global Catalogue of Microorganisms (GCM) 10K type strain sequencing project: providing services to taxonomists for standard genome sequencing and annotation.</title>
        <authorList>
            <consortium name="The Broad Institute Genomics Platform"/>
            <consortium name="The Broad Institute Genome Sequencing Center for Infectious Disease"/>
            <person name="Wu L."/>
            <person name="Ma J."/>
        </authorList>
    </citation>
    <scope>NUCLEOTIDE SEQUENCE [LARGE SCALE GENOMIC DNA]</scope>
    <source>
        <strain evidence="3">KCTC 52473</strain>
    </source>
</reference>
<dbReference type="Pfam" id="PF17918">
    <property type="entry name" value="TetR_C_15"/>
    <property type="match status" value="1"/>
</dbReference>
<organism evidence="2 3">
    <name type="scientific">Agaribacter flavus</name>
    <dbReference type="NCBI Taxonomy" id="1902781"/>
    <lineage>
        <taxon>Bacteria</taxon>
        <taxon>Pseudomonadati</taxon>
        <taxon>Pseudomonadota</taxon>
        <taxon>Gammaproteobacteria</taxon>
        <taxon>Alteromonadales</taxon>
        <taxon>Alteromonadaceae</taxon>
        <taxon>Agaribacter</taxon>
    </lineage>
</organism>
<gene>
    <name evidence="2" type="ORF">ACFOHL_07355</name>
</gene>
<protein>
    <recommendedName>
        <fullName evidence="1">Tetracyclin repressor SlmA-like C-terminal domain-containing protein</fullName>
    </recommendedName>
</protein>
<evidence type="ECO:0000313" key="2">
    <source>
        <dbReference type="EMBL" id="MFC3121434.1"/>
    </source>
</evidence>
<name>A0ABV7FQ11_9ALTE</name>
<keyword evidence="3" id="KW-1185">Reference proteome</keyword>
<dbReference type="InterPro" id="IPR041669">
    <property type="entry name" value="TetR_C_15"/>
</dbReference>
<dbReference type="EMBL" id="JBHRSW010000011">
    <property type="protein sequence ID" value="MFC3121434.1"/>
    <property type="molecule type" value="Genomic_DNA"/>
</dbReference>
<accession>A0ABV7FQ11</accession>
<evidence type="ECO:0000259" key="1">
    <source>
        <dbReference type="Pfam" id="PF17918"/>
    </source>
</evidence>
<sequence>MASAVFEHFPDKHKLQPEQFLARVLRARIQAAIDFPALESLLRAEIPDSLFSEQVDRTYARFEQGMKAFAMAYPDRIRVRHLDTAIELGTTLVESTVRALASHSPERLKDEVLLQEFIDVVTHYILKE</sequence>
<dbReference type="Proteomes" id="UP001595478">
    <property type="component" value="Unassembled WGS sequence"/>
</dbReference>